<evidence type="ECO:0000256" key="6">
    <source>
        <dbReference type="ARBA" id="ARBA00023069"/>
    </source>
</evidence>
<evidence type="ECO:0000256" key="11">
    <source>
        <dbReference type="RuleBase" id="RU365010"/>
    </source>
</evidence>
<evidence type="ECO:0000256" key="9">
    <source>
        <dbReference type="ARBA" id="ARBA00023273"/>
    </source>
</evidence>
<name>A0A7S1UI74_9STRA</name>
<reference evidence="12" key="1">
    <citation type="submission" date="2021-01" db="EMBL/GenBank/DDBJ databases">
        <authorList>
            <person name="Corre E."/>
            <person name="Pelletier E."/>
            <person name="Niang G."/>
            <person name="Scheremetjew M."/>
            <person name="Finn R."/>
            <person name="Kale V."/>
            <person name="Holt S."/>
            <person name="Cochrane G."/>
            <person name="Meng A."/>
            <person name="Brown T."/>
            <person name="Cohen L."/>
        </authorList>
    </citation>
    <scope>NUCLEOTIDE SEQUENCE</scope>
    <source>
        <strain evidence="12">CCMP2877</strain>
    </source>
</reference>
<evidence type="ECO:0000256" key="1">
    <source>
        <dbReference type="ARBA" id="ARBA00004430"/>
    </source>
</evidence>
<gene>
    <name evidence="12" type="ORF">PPAR1163_LOCUS26649</name>
</gene>
<evidence type="ECO:0000256" key="3">
    <source>
        <dbReference type="ARBA" id="ARBA00022490"/>
    </source>
</evidence>
<evidence type="ECO:0000256" key="2">
    <source>
        <dbReference type="ARBA" id="ARBA00011655"/>
    </source>
</evidence>
<evidence type="ECO:0000256" key="7">
    <source>
        <dbReference type="ARBA" id="ARBA00023175"/>
    </source>
</evidence>
<dbReference type="EMBL" id="HBGJ01042467">
    <property type="protein sequence ID" value="CAD9268218.1"/>
    <property type="molecule type" value="Transcribed_RNA"/>
</dbReference>
<keyword evidence="6" id="KW-0969">Cilium</keyword>
<protein>
    <recommendedName>
        <fullName evidence="11">Dynein light chain</fullName>
    </recommendedName>
</protein>
<evidence type="ECO:0000256" key="5">
    <source>
        <dbReference type="ARBA" id="ARBA00023017"/>
    </source>
</evidence>
<proteinExistence type="inferred from homology"/>
<comment type="subcellular location">
    <subcellularLocation>
        <location evidence="1">Cytoplasm</location>
        <location evidence="1">Cytoskeleton</location>
        <location evidence="1">Cilium axoneme</location>
    </subcellularLocation>
</comment>
<dbReference type="Gene3D" id="3.30.740.10">
    <property type="entry name" value="Protein Inhibitor Of Neuronal Nitric Oxide Synthase"/>
    <property type="match status" value="1"/>
</dbReference>
<dbReference type="GO" id="GO:0005930">
    <property type="term" value="C:axoneme"/>
    <property type="evidence" value="ECO:0007669"/>
    <property type="project" value="UniProtKB-SubCell"/>
</dbReference>
<keyword evidence="4 11" id="KW-0493">Microtubule</keyword>
<dbReference type="GO" id="GO:0007017">
    <property type="term" value="P:microtubule-based process"/>
    <property type="evidence" value="ECO:0007669"/>
    <property type="project" value="InterPro"/>
</dbReference>
<evidence type="ECO:0000256" key="8">
    <source>
        <dbReference type="ARBA" id="ARBA00023212"/>
    </source>
</evidence>
<keyword evidence="7 11" id="KW-0505">Motor protein</keyword>
<keyword evidence="3 11" id="KW-0963">Cytoplasm</keyword>
<keyword evidence="9" id="KW-0966">Cell projection</keyword>
<comment type="similarity">
    <text evidence="11">Belongs to the dynein light chain family.</text>
</comment>
<keyword evidence="5 11" id="KW-0243">Dynein</keyword>
<evidence type="ECO:0000256" key="4">
    <source>
        <dbReference type="ARBA" id="ARBA00022701"/>
    </source>
</evidence>
<dbReference type="Pfam" id="PF01221">
    <property type="entry name" value="Dynein_light"/>
    <property type="match status" value="1"/>
</dbReference>
<dbReference type="PANTHER" id="PTHR11886">
    <property type="entry name" value="DYNEIN LIGHT CHAIN"/>
    <property type="match status" value="1"/>
</dbReference>
<keyword evidence="8 11" id="KW-0206">Cytoskeleton</keyword>
<sequence>MAMAAGEAYPDPEFRKNMQKPLVKSTDMQLEMKTEVQEIVEMAISKALPTRNWEGAAQAIKNNLDKKFAPTWHCAIGEGFGFDITYQTRNMCYLFVQDVGILVYKS</sequence>
<dbReference type="GO" id="GO:0005874">
    <property type="term" value="C:microtubule"/>
    <property type="evidence" value="ECO:0007669"/>
    <property type="project" value="UniProtKB-KW"/>
</dbReference>
<evidence type="ECO:0000256" key="10">
    <source>
        <dbReference type="ARBA" id="ARBA00057688"/>
    </source>
</evidence>
<organism evidence="12">
    <name type="scientific">Phaeomonas parva</name>
    <dbReference type="NCBI Taxonomy" id="124430"/>
    <lineage>
        <taxon>Eukaryota</taxon>
        <taxon>Sar</taxon>
        <taxon>Stramenopiles</taxon>
        <taxon>Ochrophyta</taxon>
        <taxon>Pinguiophyceae</taxon>
        <taxon>Pinguiochrysidales</taxon>
        <taxon>Pinguiochrysidaceae</taxon>
        <taxon>Phaeomonas</taxon>
    </lineage>
</organism>
<dbReference type="CDD" id="cd21453">
    <property type="entry name" value="DLC-like_DNAL4"/>
    <property type="match status" value="1"/>
</dbReference>
<dbReference type="SUPFAM" id="SSF54648">
    <property type="entry name" value="DLC"/>
    <property type="match status" value="1"/>
</dbReference>
<dbReference type="AlphaFoldDB" id="A0A7S1UI74"/>
<comment type="function">
    <text evidence="10">Force generating protein of respiratory cilia. Produces force towards the minus ends of microtubules. Dynein has ATPase activity.</text>
</comment>
<dbReference type="SMART" id="SM01375">
    <property type="entry name" value="Dynein_light"/>
    <property type="match status" value="1"/>
</dbReference>
<evidence type="ECO:0000313" key="12">
    <source>
        <dbReference type="EMBL" id="CAD9268218.1"/>
    </source>
</evidence>
<comment type="subunit">
    <text evidence="2">Consists of at least two heavy chains and a number of intermediate and light chains.</text>
</comment>
<dbReference type="PANTHER" id="PTHR11886:SF2">
    <property type="entry name" value="DYNEIN AXONEMAL LIGHT CHAIN 4"/>
    <property type="match status" value="1"/>
</dbReference>
<dbReference type="GO" id="GO:0030286">
    <property type="term" value="C:dynein complex"/>
    <property type="evidence" value="ECO:0007669"/>
    <property type="project" value="UniProtKB-KW"/>
</dbReference>
<dbReference type="InterPro" id="IPR037177">
    <property type="entry name" value="DLC_sf"/>
</dbReference>
<dbReference type="FunFam" id="3.30.740.10:FF:000002">
    <property type="entry name" value="Dynein light chain"/>
    <property type="match status" value="1"/>
</dbReference>
<accession>A0A7S1UI74</accession>
<dbReference type="InterPro" id="IPR001372">
    <property type="entry name" value="Dynein_light_chain_typ-1/2"/>
</dbReference>